<organism evidence="12 13">
    <name type="scientific">Leekyejoonella antrihumi</name>
    <dbReference type="NCBI Taxonomy" id="1660198"/>
    <lineage>
        <taxon>Bacteria</taxon>
        <taxon>Bacillati</taxon>
        <taxon>Actinomycetota</taxon>
        <taxon>Actinomycetes</taxon>
        <taxon>Micrococcales</taxon>
        <taxon>Dermacoccaceae</taxon>
        <taxon>Leekyejoonella</taxon>
    </lineage>
</organism>
<evidence type="ECO:0000256" key="2">
    <source>
        <dbReference type="ARBA" id="ARBA00005369"/>
    </source>
</evidence>
<dbReference type="SUPFAM" id="SSF53335">
    <property type="entry name" value="S-adenosyl-L-methionine-dependent methyltransferases"/>
    <property type="match status" value="1"/>
</dbReference>
<dbReference type="RefSeq" id="WP_146315677.1">
    <property type="nucleotide sequence ID" value="NZ_VCQV01000005.1"/>
</dbReference>
<reference evidence="12 13" key="2">
    <citation type="submission" date="2019-08" db="EMBL/GenBank/DDBJ databases">
        <title>Jejuicoccus antrihumi gen. nov., sp. nov., a new member of the family Dermacoccaceae isolated from a cave.</title>
        <authorList>
            <person name="Schumann P."/>
            <person name="Kim I.S."/>
        </authorList>
    </citation>
    <scope>NUCLEOTIDE SEQUENCE [LARGE SCALE GENOMIC DNA]</scope>
    <source>
        <strain evidence="12 13">C5-26</strain>
    </source>
</reference>
<keyword evidence="5" id="KW-0963">Cytoplasm</keyword>
<keyword evidence="13" id="KW-1185">Reference proteome</keyword>
<dbReference type="OrthoDB" id="4035289at2"/>
<evidence type="ECO:0000256" key="3">
    <source>
        <dbReference type="ARBA" id="ARBA00011890"/>
    </source>
</evidence>
<evidence type="ECO:0000313" key="12">
    <source>
        <dbReference type="EMBL" id="TWP37610.1"/>
    </source>
</evidence>
<dbReference type="GO" id="GO:0005737">
    <property type="term" value="C:cytoplasm"/>
    <property type="evidence" value="ECO:0007669"/>
    <property type="project" value="UniProtKB-SubCell"/>
</dbReference>
<evidence type="ECO:0000256" key="11">
    <source>
        <dbReference type="ARBA" id="ARBA00031350"/>
    </source>
</evidence>
<keyword evidence="8" id="KW-0949">S-adenosyl-L-methionine</keyword>
<dbReference type="AlphaFoldDB" id="A0A563E4Z8"/>
<dbReference type="GO" id="GO:0032259">
    <property type="term" value="P:methylation"/>
    <property type="evidence" value="ECO:0007669"/>
    <property type="project" value="UniProtKB-KW"/>
</dbReference>
<proteinExistence type="inferred from homology"/>
<dbReference type="GO" id="GO:0004719">
    <property type="term" value="F:protein-L-isoaspartate (D-aspartate) O-methyltransferase activity"/>
    <property type="evidence" value="ECO:0007669"/>
    <property type="project" value="UniProtKB-EC"/>
</dbReference>
<evidence type="ECO:0000256" key="7">
    <source>
        <dbReference type="ARBA" id="ARBA00022679"/>
    </source>
</evidence>
<reference evidence="12 13" key="1">
    <citation type="submission" date="2019-05" db="EMBL/GenBank/DDBJ databases">
        <authorList>
            <person name="Lee S.D."/>
        </authorList>
    </citation>
    <scope>NUCLEOTIDE SEQUENCE [LARGE SCALE GENOMIC DNA]</scope>
    <source>
        <strain evidence="12 13">C5-26</strain>
    </source>
</reference>
<accession>A0A563E4Z8</accession>
<dbReference type="InterPro" id="IPR029063">
    <property type="entry name" value="SAM-dependent_MTases_sf"/>
</dbReference>
<evidence type="ECO:0000256" key="1">
    <source>
        <dbReference type="ARBA" id="ARBA00004496"/>
    </source>
</evidence>
<dbReference type="CDD" id="cd02440">
    <property type="entry name" value="AdoMet_MTases"/>
    <property type="match status" value="1"/>
</dbReference>
<keyword evidence="6 12" id="KW-0489">Methyltransferase</keyword>
<evidence type="ECO:0000256" key="10">
    <source>
        <dbReference type="ARBA" id="ARBA00031323"/>
    </source>
</evidence>
<dbReference type="Gene3D" id="3.40.50.150">
    <property type="entry name" value="Vaccinia Virus protein VP39"/>
    <property type="match status" value="1"/>
</dbReference>
<comment type="subcellular location">
    <subcellularLocation>
        <location evidence="1">Cytoplasm</location>
    </subcellularLocation>
</comment>
<evidence type="ECO:0000256" key="9">
    <source>
        <dbReference type="ARBA" id="ARBA00030757"/>
    </source>
</evidence>
<dbReference type="Proteomes" id="UP000320244">
    <property type="component" value="Unassembled WGS sequence"/>
</dbReference>
<keyword evidence="7 12" id="KW-0808">Transferase</keyword>
<evidence type="ECO:0000256" key="5">
    <source>
        <dbReference type="ARBA" id="ARBA00022490"/>
    </source>
</evidence>
<dbReference type="Pfam" id="PF01135">
    <property type="entry name" value="PCMT"/>
    <property type="match status" value="1"/>
</dbReference>
<dbReference type="EMBL" id="VCQV01000005">
    <property type="protein sequence ID" value="TWP37610.1"/>
    <property type="molecule type" value="Genomic_DNA"/>
</dbReference>
<gene>
    <name evidence="12" type="ORF">FGL98_05180</name>
</gene>
<sequence>MKSPARDRARRAMAATSREGFLPPDQVRWADADRPLPIGEGQTNSQPTTVLDMLELLAPVQGDRVLDVGSGSGWTTGILAELVGRAGTVLGVERRPRLVDFGSRRVRALNRPWATIRAAQDGVLGAPDCAPFDRILVSAQGTELPQSLIDQLGDEGVLVAPVAGRLVRVSATAGGAHIERFGRYNFVPLVP</sequence>
<comment type="similarity">
    <text evidence="2">Belongs to the methyltransferase superfamily. L-isoaspartyl/D-aspartyl protein methyltransferase family.</text>
</comment>
<evidence type="ECO:0000256" key="4">
    <source>
        <dbReference type="ARBA" id="ARBA00013346"/>
    </source>
</evidence>
<comment type="caution">
    <text evidence="12">The sequence shown here is derived from an EMBL/GenBank/DDBJ whole genome shotgun (WGS) entry which is preliminary data.</text>
</comment>
<dbReference type="EC" id="2.1.1.77" evidence="3"/>
<dbReference type="InterPro" id="IPR000682">
    <property type="entry name" value="PCMT"/>
</dbReference>
<dbReference type="PANTHER" id="PTHR11579:SF0">
    <property type="entry name" value="PROTEIN-L-ISOASPARTATE(D-ASPARTATE) O-METHYLTRANSFERASE"/>
    <property type="match status" value="1"/>
</dbReference>
<evidence type="ECO:0000256" key="6">
    <source>
        <dbReference type="ARBA" id="ARBA00022603"/>
    </source>
</evidence>
<evidence type="ECO:0000256" key="8">
    <source>
        <dbReference type="ARBA" id="ARBA00022691"/>
    </source>
</evidence>
<dbReference type="PANTHER" id="PTHR11579">
    <property type="entry name" value="PROTEIN-L-ISOASPARTATE O-METHYLTRANSFERASE"/>
    <property type="match status" value="1"/>
</dbReference>
<evidence type="ECO:0000313" key="13">
    <source>
        <dbReference type="Proteomes" id="UP000320244"/>
    </source>
</evidence>
<name>A0A563E4Z8_9MICO</name>
<protein>
    <recommendedName>
        <fullName evidence="4">Protein-L-isoaspartate O-methyltransferase</fullName>
        <ecNumber evidence="3">2.1.1.77</ecNumber>
    </recommendedName>
    <alternativeName>
        <fullName evidence="11">L-isoaspartyl protein carboxyl methyltransferase</fullName>
    </alternativeName>
    <alternativeName>
        <fullName evidence="9">Protein L-isoaspartyl methyltransferase</fullName>
    </alternativeName>
    <alternativeName>
        <fullName evidence="10">Protein-beta-aspartate methyltransferase</fullName>
    </alternativeName>
</protein>